<evidence type="ECO:0000313" key="6">
    <source>
        <dbReference type="Proteomes" id="UP000292702"/>
    </source>
</evidence>
<reference evidence="5 6" key="1">
    <citation type="submission" date="2018-11" db="EMBL/GenBank/DDBJ databases">
        <title>Genome assembly of Steccherinum ochraceum LE-BIN_3174, the white-rot fungus of the Steccherinaceae family (The Residual Polyporoid clade, Polyporales, Basidiomycota).</title>
        <authorList>
            <person name="Fedorova T.V."/>
            <person name="Glazunova O.A."/>
            <person name="Landesman E.O."/>
            <person name="Moiseenko K.V."/>
            <person name="Psurtseva N.V."/>
            <person name="Savinova O.S."/>
            <person name="Shakhova N.V."/>
            <person name="Tyazhelova T.V."/>
            <person name="Vasina D.V."/>
        </authorList>
    </citation>
    <scope>NUCLEOTIDE SEQUENCE [LARGE SCALE GENOMIC DNA]</scope>
    <source>
        <strain evidence="5 6">LE-BIN_3174</strain>
    </source>
</reference>
<organism evidence="5 6">
    <name type="scientific">Steccherinum ochraceum</name>
    <dbReference type="NCBI Taxonomy" id="92696"/>
    <lineage>
        <taxon>Eukaryota</taxon>
        <taxon>Fungi</taxon>
        <taxon>Dikarya</taxon>
        <taxon>Basidiomycota</taxon>
        <taxon>Agaricomycotina</taxon>
        <taxon>Agaricomycetes</taxon>
        <taxon>Polyporales</taxon>
        <taxon>Steccherinaceae</taxon>
        <taxon>Steccherinum</taxon>
    </lineage>
</organism>
<gene>
    <name evidence="5" type="ORF">EIP91_006277</name>
</gene>
<feature type="repeat" description="ANK" evidence="3">
    <location>
        <begin position="77"/>
        <end position="113"/>
    </location>
</feature>
<evidence type="ECO:0000256" key="3">
    <source>
        <dbReference type="PROSITE-ProRule" id="PRU00023"/>
    </source>
</evidence>
<feature type="repeat" description="ANK" evidence="3">
    <location>
        <begin position="42"/>
        <end position="75"/>
    </location>
</feature>
<evidence type="ECO:0000256" key="1">
    <source>
        <dbReference type="ARBA" id="ARBA00022737"/>
    </source>
</evidence>
<sequence>MTEQQGASNNELLLAAAKDDNKELMDEVLEKGDFDVNSRDGVGNTALHLAAANGSTEVLEDILTCDDCDVDLINNLEKATPLHLALLKLDGETLEYVVYQLIESGADIKIKDKHGRTAVDLAQIKGIRDKVLQWDREAHGPPPPAISNDDVADDDDDDEPGSGSGSE</sequence>
<dbReference type="PANTHER" id="PTHR46680:SF3">
    <property type="entry name" value="NF-KAPPA-B INHIBITOR CACTUS"/>
    <property type="match status" value="1"/>
</dbReference>
<comment type="caution">
    <text evidence="5">The sequence shown here is derived from an EMBL/GenBank/DDBJ whole genome shotgun (WGS) entry which is preliminary data.</text>
</comment>
<dbReference type="PROSITE" id="PS50297">
    <property type="entry name" value="ANK_REP_REGION"/>
    <property type="match status" value="2"/>
</dbReference>
<dbReference type="GO" id="GO:0005829">
    <property type="term" value="C:cytosol"/>
    <property type="evidence" value="ECO:0007669"/>
    <property type="project" value="TreeGrafter"/>
</dbReference>
<dbReference type="InterPro" id="IPR002110">
    <property type="entry name" value="Ankyrin_rpt"/>
</dbReference>
<dbReference type="STRING" id="92696.A0A4R0R5X8"/>
<dbReference type="GO" id="GO:0071356">
    <property type="term" value="P:cellular response to tumor necrosis factor"/>
    <property type="evidence" value="ECO:0007669"/>
    <property type="project" value="TreeGrafter"/>
</dbReference>
<dbReference type="AlphaFoldDB" id="A0A4R0R5X8"/>
<keyword evidence="1" id="KW-0677">Repeat</keyword>
<feature type="compositionally biased region" description="Acidic residues" evidence="4">
    <location>
        <begin position="150"/>
        <end position="160"/>
    </location>
</feature>
<keyword evidence="2 3" id="KW-0040">ANK repeat</keyword>
<evidence type="ECO:0000313" key="5">
    <source>
        <dbReference type="EMBL" id="TCD62871.1"/>
    </source>
</evidence>
<dbReference type="SMART" id="SM00248">
    <property type="entry name" value="ANK"/>
    <property type="match status" value="3"/>
</dbReference>
<dbReference type="SUPFAM" id="SSF48403">
    <property type="entry name" value="Ankyrin repeat"/>
    <property type="match status" value="1"/>
</dbReference>
<dbReference type="OrthoDB" id="9995210at2759"/>
<dbReference type="InterPro" id="IPR051070">
    <property type="entry name" value="NF-kappa-B_inhibitor"/>
</dbReference>
<dbReference type="GO" id="GO:0051059">
    <property type="term" value="F:NF-kappaB binding"/>
    <property type="evidence" value="ECO:0007669"/>
    <property type="project" value="TreeGrafter"/>
</dbReference>
<dbReference type="Pfam" id="PF12796">
    <property type="entry name" value="Ank_2"/>
    <property type="match status" value="1"/>
</dbReference>
<dbReference type="PROSITE" id="PS50088">
    <property type="entry name" value="ANK_REPEAT"/>
    <property type="match status" value="2"/>
</dbReference>
<dbReference type="EMBL" id="RWJN01000339">
    <property type="protein sequence ID" value="TCD62871.1"/>
    <property type="molecule type" value="Genomic_DNA"/>
</dbReference>
<evidence type="ECO:0000256" key="4">
    <source>
        <dbReference type="SAM" id="MobiDB-lite"/>
    </source>
</evidence>
<accession>A0A4R0R5X8</accession>
<dbReference type="Gene3D" id="1.25.40.20">
    <property type="entry name" value="Ankyrin repeat-containing domain"/>
    <property type="match status" value="1"/>
</dbReference>
<proteinExistence type="predicted"/>
<name>A0A4R0R5X8_9APHY</name>
<dbReference type="PANTHER" id="PTHR46680">
    <property type="entry name" value="NF-KAPPA-B INHIBITOR ALPHA"/>
    <property type="match status" value="1"/>
</dbReference>
<dbReference type="InterPro" id="IPR036770">
    <property type="entry name" value="Ankyrin_rpt-contain_sf"/>
</dbReference>
<protein>
    <submittedName>
        <fullName evidence="5">Uncharacterized protein</fullName>
    </submittedName>
</protein>
<feature type="region of interest" description="Disordered" evidence="4">
    <location>
        <begin position="133"/>
        <end position="167"/>
    </location>
</feature>
<evidence type="ECO:0000256" key="2">
    <source>
        <dbReference type="ARBA" id="ARBA00023043"/>
    </source>
</evidence>
<dbReference type="Proteomes" id="UP000292702">
    <property type="component" value="Unassembled WGS sequence"/>
</dbReference>
<keyword evidence="6" id="KW-1185">Reference proteome</keyword>
<dbReference type="PRINTS" id="PR01415">
    <property type="entry name" value="ANKYRIN"/>
</dbReference>